<dbReference type="STRING" id="63057.A0A2P5EFG5"/>
<evidence type="ECO:0000259" key="1">
    <source>
        <dbReference type="PROSITE" id="PS50181"/>
    </source>
</evidence>
<accession>A0A2P5EFG5</accession>
<keyword evidence="3" id="KW-1185">Reference proteome</keyword>
<name>A0A2P5EFG5_TREOI</name>
<proteinExistence type="predicted"/>
<organism evidence="2 3">
    <name type="scientific">Trema orientale</name>
    <name type="common">Charcoal tree</name>
    <name type="synonym">Celtis orientalis</name>
    <dbReference type="NCBI Taxonomy" id="63057"/>
    <lineage>
        <taxon>Eukaryota</taxon>
        <taxon>Viridiplantae</taxon>
        <taxon>Streptophyta</taxon>
        <taxon>Embryophyta</taxon>
        <taxon>Tracheophyta</taxon>
        <taxon>Spermatophyta</taxon>
        <taxon>Magnoliopsida</taxon>
        <taxon>eudicotyledons</taxon>
        <taxon>Gunneridae</taxon>
        <taxon>Pentapetalae</taxon>
        <taxon>rosids</taxon>
        <taxon>fabids</taxon>
        <taxon>Rosales</taxon>
        <taxon>Cannabaceae</taxon>
        <taxon>Trema</taxon>
    </lineage>
</organism>
<dbReference type="AlphaFoldDB" id="A0A2P5EFG5"/>
<dbReference type="InterPro" id="IPR053781">
    <property type="entry name" value="F-box_AtFBL13-like"/>
</dbReference>
<dbReference type="Gene3D" id="1.20.1280.50">
    <property type="match status" value="1"/>
</dbReference>
<sequence>MDDKIEAVDRISSLPEFVLNHILSFLHIKDAARTCVLSKRWNCIWCSFPRLEFDQTTCIKDELDSNPEYMEQVREFMINVVDKSVLRLIQNNLKIESFSLTMPVADPNLIWLVDRWMELIVLGR</sequence>
<dbReference type="OrthoDB" id="1157748at2759"/>
<dbReference type="CDD" id="cd22160">
    <property type="entry name" value="F-box_AtFBL13-like"/>
    <property type="match status" value="1"/>
</dbReference>
<dbReference type="Pfam" id="PF00646">
    <property type="entry name" value="F-box"/>
    <property type="match status" value="1"/>
</dbReference>
<feature type="domain" description="F-box" evidence="1">
    <location>
        <begin position="8"/>
        <end position="44"/>
    </location>
</feature>
<dbReference type="Proteomes" id="UP000237000">
    <property type="component" value="Unassembled WGS sequence"/>
</dbReference>
<dbReference type="PANTHER" id="PTHR31639:SF42">
    <property type="entry name" value="OS02G0160200 PROTEIN"/>
    <property type="match status" value="1"/>
</dbReference>
<protein>
    <submittedName>
        <fullName evidence="2">F-box domain containing protein</fullName>
    </submittedName>
</protein>
<dbReference type="PANTHER" id="PTHR31639">
    <property type="entry name" value="F-BOX PROTEIN-LIKE"/>
    <property type="match status" value="1"/>
</dbReference>
<dbReference type="EMBL" id="JXTC01000165">
    <property type="protein sequence ID" value="PON84268.1"/>
    <property type="molecule type" value="Genomic_DNA"/>
</dbReference>
<gene>
    <name evidence="2" type="ORF">TorRG33x02_199100</name>
</gene>
<dbReference type="PROSITE" id="PS50181">
    <property type="entry name" value="FBOX"/>
    <property type="match status" value="1"/>
</dbReference>
<evidence type="ECO:0000313" key="2">
    <source>
        <dbReference type="EMBL" id="PON84268.1"/>
    </source>
</evidence>
<comment type="caution">
    <text evidence="2">The sequence shown here is derived from an EMBL/GenBank/DDBJ whole genome shotgun (WGS) entry which is preliminary data.</text>
</comment>
<dbReference type="InParanoid" id="A0A2P5EFG5"/>
<dbReference type="InterPro" id="IPR001810">
    <property type="entry name" value="F-box_dom"/>
</dbReference>
<dbReference type="InterPro" id="IPR036047">
    <property type="entry name" value="F-box-like_dom_sf"/>
</dbReference>
<evidence type="ECO:0000313" key="3">
    <source>
        <dbReference type="Proteomes" id="UP000237000"/>
    </source>
</evidence>
<dbReference type="SUPFAM" id="SSF81383">
    <property type="entry name" value="F-box domain"/>
    <property type="match status" value="1"/>
</dbReference>
<reference evidence="3" key="1">
    <citation type="submission" date="2016-06" db="EMBL/GenBank/DDBJ databases">
        <title>Parallel loss of symbiosis genes in relatives of nitrogen-fixing non-legume Parasponia.</title>
        <authorList>
            <person name="Van Velzen R."/>
            <person name="Holmer R."/>
            <person name="Bu F."/>
            <person name="Rutten L."/>
            <person name="Van Zeijl A."/>
            <person name="Liu W."/>
            <person name="Santuari L."/>
            <person name="Cao Q."/>
            <person name="Sharma T."/>
            <person name="Shen D."/>
            <person name="Roswanjaya Y."/>
            <person name="Wardhani T."/>
            <person name="Kalhor M.S."/>
            <person name="Jansen J."/>
            <person name="Van den Hoogen J."/>
            <person name="Gungor B."/>
            <person name="Hartog M."/>
            <person name="Hontelez J."/>
            <person name="Verver J."/>
            <person name="Yang W.-C."/>
            <person name="Schijlen E."/>
            <person name="Repin R."/>
            <person name="Schilthuizen M."/>
            <person name="Schranz E."/>
            <person name="Heidstra R."/>
            <person name="Miyata K."/>
            <person name="Fedorova E."/>
            <person name="Kohlen W."/>
            <person name="Bisseling T."/>
            <person name="Smit S."/>
            <person name="Geurts R."/>
        </authorList>
    </citation>
    <scope>NUCLEOTIDE SEQUENCE [LARGE SCALE GENOMIC DNA]</scope>
    <source>
        <strain evidence="3">cv. RG33-2</strain>
    </source>
</reference>